<feature type="non-terminal residue" evidence="1">
    <location>
        <position position="1"/>
    </location>
</feature>
<dbReference type="EMBL" id="JAHUTJ010003065">
    <property type="protein sequence ID" value="MED6265487.1"/>
    <property type="molecule type" value="Genomic_DNA"/>
</dbReference>
<dbReference type="Proteomes" id="UP001352852">
    <property type="component" value="Unassembled WGS sequence"/>
</dbReference>
<reference evidence="1 2" key="1">
    <citation type="submission" date="2021-06" db="EMBL/GenBank/DDBJ databases">
        <authorList>
            <person name="Palmer J.M."/>
        </authorList>
    </citation>
    <scope>NUCLEOTIDE SEQUENCE [LARGE SCALE GENOMIC DNA]</scope>
    <source>
        <strain evidence="1 2">CL_MEX2019</strain>
        <tissue evidence="1">Muscle</tissue>
    </source>
</reference>
<sequence>QTPLFLVRVSSSLSFSRQQDMSGQTVTIPDDSAFASFKAECLCEEGWSLSYSKGGTTVWTQGLEEGKSVHKIKVRRLSLWF</sequence>
<evidence type="ECO:0000313" key="2">
    <source>
        <dbReference type="Proteomes" id="UP001352852"/>
    </source>
</evidence>
<name>A0ABU7CRB6_9TELE</name>
<comment type="caution">
    <text evidence="1">The sequence shown here is derived from an EMBL/GenBank/DDBJ whole genome shotgun (WGS) entry which is preliminary data.</text>
</comment>
<accession>A0ABU7CRB6</accession>
<organism evidence="1 2">
    <name type="scientific">Characodon lateralis</name>
    <dbReference type="NCBI Taxonomy" id="208331"/>
    <lineage>
        <taxon>Eukaryota</taxon>
        <taxon>Metazoa</taxon>
        <taxon>Chordata</taxon>
        <taxon>Craniata</taxon>
        <taxon>Vertebrata</taxon>
        <taxon>Euteleostomi</taxon>
        <taxon>Actinopterygii</taxon>
        <taxon>Neopterygii</taxon>
        <taxon>Teleostei</taxon>
        <taxon>Neoteleostei</taxon>
        <taxon>Acanthomorphata</taxon>
        <taxon>Ovalentaria</taxon>
        <taxon>Atherinomorphae</taxon>
        <taxon>Cyprinodontiformes</taxon>
        <taxon>Goodeidae</taxon>
        <taxon>Characodon</taxon>
    </lineage>
</organism>
<evidence type="ECO:0000313" key="1">
    <source>
        <dbReference type="EMBL" id="MED6265487.1"/>
    </source>
</evidence>
<protein>
    <submittedName>
        <fullName evidence="1">Uncharacterized protein</fullName>
    </submittedName>
</protein>
<keyword evidence="2" id="KW-1185">Reference proteome</keyword>
<gene>
    <name evidence="1" type="ORF">CHARACLAT_025964</name>
</gene>
<proteinExistence type="predicted"/>